<proteinExistence type="predicted"/>
<reference evidence="1" key="1">
    <citation type="journal article" date="2015" name="Nature">
        <title>Complex archaea that bridge the gap between prokaryotes and eukaryotes.</title>
        <authorList>
            <person name="Spang A."/>
            <person name="Saw J.H."/>
            <person name="Jorgensen S.L."/>
            <person name="Zaremba-Niedzwiedzka K."/>
            <person name="Martijn J."/>
            <person name="Lind A.E."/>
            <person name="van Eijk R."/>
            <person name="Schleper C."/>
            <person name="Guy L."/>
            <person name="Ettema T.J."/>
        </authorList>
    </citation>
    <scope>NUCLEOTIDE SEQUENCE</scope>
</reference>
<sequence length="233" mass="23862">DDLGTGDIRWKDTWFETLSSGLTAGDTLKLRGRDVNGAAYVDILTITSNNTVTADLHSSVTHDSNTILTDASTASALTSFGASPTIVTPTIASFVSATHNHSNAAGAGDLTDIQATSVTLTGTTQTDVDTLVKGNIVKGWANFDGDAFGQNDDFNVSGIAQDGTGLFTVSWDTDFASADYAVACSGDRNDAVESCVVGGVVYAAGSVQIDCQTAASAAHDPTVVNVIAIGDQS</sequence>
<dbReference type="AlphaFoldDB" id="A0A0F9H9H7"/>
<name>A0A0F9H9H7_9ZZZZ</name>
<gene>
    <name evidence="1" type="ORF">LCGC14_2026190</name>
</gene>
<dbReference type="EMBL" id="LAZR01023501">
    <property type="protein sequence ID" value="KKL78300.1"/>
    <property type="molecule type" value="Genomic_DNA"/>
</dbReference>
<accession>A0A0F9H9H7</accession>
<protein>
    <submittedName>
        <fullName evidence="1">Uncharacterized protein</fullName>
    </submittedName>
</protein>
<organism evidence="1">
    <name type="scientific">marine sediment metagenome</name>
    <dbReference type="NCBI Taxonomy" id="412755"/>
    <lineage>
        <taxon>unclassified sequences</taxon>
        <taxon>metagenomes</taxon>
        <taxon>ecological metagenomes</taxon>
    </lineage>
</organism>
<comment type="caution">
    <text evidence="1">The sequence shown here is derived from an EMBL/GenBank/DDBJ whole genome shotgun (WGS) entry which is preliminary data.</text>
</comment>
<feature type="non-terminal residue" evidence="1">
    <location>
        <position position="1"/>
    </location>
</feature>
<evidence type="ECO:0000313" key="1">
    <source>
        <dbReference type="EMBL" id="KKL78300.1"/>
    </source>
</evidence>